<keyword evidence="2" id="KW-1185">Reference proteome</keyword>
<dbReference type="RefSeq" id="WP_094335314.1">
    <property type="nucleotide sequence ID" value="NZ_NFIE01000007.1"/>
</dbReference>
<accession>A0A1Y3XV26</accession>
<reference evidence="2" key="1">
    <citation type="submission" date="2017-04" db="EMBL/GenBank/DDBJ databases">
        <title>Function of individual gut microbiota members based on whole genome sequencing of pure cultures obtained from chicken caecum.</title>
        <authorList>
            <person name="Medvecky M."/>
            <person name="Cejkova D."/>
            <person name="Polansky O."/>
            <person name="Karasova D."/>
            <person name="Kubasova T."/>
            <person name="Cizek A."/>
            <person name="Rychlik I."/>
        </authorList>
    </citation>
    <scope>NUCLEOTIDE SEQUENCE [LARGE SCALE GENOMIC DNA]</scope>
    <source>
        <strain evidence="2">An5</strain>
    </source>
</reference>
<dbReference type="AlphaFoldDB" id="A0A1Y3XV26"/>
<dbReference type="SUPFAM" id="SSF54593">
    <property type="entry name" value="Glyoxalase/Bleomycin resistance protein/Dihydroxybiphenyl dioxygenase"/>
    <property type="match status" value="1"/>
</dbReference>
<dbReference type="Proteomes" id="UP000195781">
    <property type="component" value="Unassembled WGS sequence"/>
</dbReference>
<proteinExistence type="predicted"/>
<comment type="caution">
    <text evidence="1">The sequence shown here is derived from an EMBL/GenBank/DDBJ whole genome shotgun (WGS) entry which is preliminary data.</text>
</comment>
<dbReference type="InterPro" id="IPR029068">
    <property type="entry name" value="Glyas_Bleomycin-R_OHBP_Dase"/>
</dbReference>
<protein>
    <submittedName>
        <fullName evidence="1">2-dehydro-3-deoxyphosphogluconate aldolase</fullName>
    </submittedName>
</protein>
<organism evidence="1 2">
    <name type="scientific">[Collinsella] massiliensis</name>
    <dbReference type="NCBI Taxonomy" id="1232426"/>
    <lineage>
        <taxon>Bacteria</taxon>
        <taxon>Bacillati</taxon>
        <taxon>Actinomycetota</taxon>
        <taxon>Coriobacteriia</taxon>
        <taxon>Coriobacteriales</taxon>
        <taxon>Coriobacteriaceae</taxon>
        <taxon>Enorma</taxon>
    </lineage>
</organism>
<dbReference type="EMBL" id="NFIE01000007">
    <property type="protein sequence ID" value="OUN88971.1"/>
    <property type="molecule type" value="Genomic_DNA"/>
</dbReference>
<sequence>MTHDQINPVEAFDMHIAHIGINAADAAEAERTAAIIEALFGLERHETPISVFNDTLVEVMKGCGRGEKGHIGLAVNDVPAAEAYFRSRGLTINEDSRALNPDGSTKLVYFNEDIAGFAVHLSCS</sequence>
<dbReference type="OrthoDB" id="5112943at2"/>
<evidence type="ECO:0000313" key="1">
    <source>
        <dbReference type="EMBL" id="OUN88971.1"/>
    </source>
</evidence>
<evidence type="ECO:0000313" key="2">
    <source>
        <dbReference type="Proteomes" id="UP000195781"/>
    </source>
</evidence>
<gene>
    <name evidence="1" type="ORF">B5G02_04205</name>
</gene>
<name>A0A1Y3XV26_9ACTN</name>